<evidence type="ECO:0000313" key="2">
    <source>
        <dbReference type="EMBL" id="OGM90653.1"/>
    </source>
</evidence>
<gene>
    <name evidence="2" type="ORF">A3A20_00920</name>
</gene>
<evidence type="ECO:0000313" key="3">
    <source>
        <dbReference type="Proteomes" id="UP000178946"/>
    </source>
</evidence>
<sequence>MKVYLPEKEKKWARFWFKLKFFIWVLAVGFSVIGLAYVVFVSNFFRVNDIVITGSRFVDDASVKEALMLSVLSNSLIKNALGAQNYLFWPKEVPVEFFALLPSVSEASISKDYFEKTITIALKEREKFGIWCLERNCFWFDRGGVIFENAPAAQSNLILTVIGYPEPSIVSEELQIFPLGSKVFSDASHTANIFSAFEILNSLGIGVRELSLSRPELREFYAETYNGAELRFSLDLDPRRFAAGLEKLNIKPGLRNLEYVDMRVENKIFYK</sequence>
<comment type="caution">
    <text evidence="2">The sequence shown here is derived from an EMBL/GenBank/DDBJ whole genome shotgun (WGS) entry which is preliminary data.</text>
</comment>
<dbReference type="Proteomes" id="UP000178946">
    <property type="component" value="Unassembled WGS sequence"/>
</dbReference>
<evidence type="ECO:0008006" key="4">
    <source>
        <dbReference type="Google" id="ProtNLM"/>
    </source>
</evidence>
<keyword evidence="1" id="KW-1133">Transmembrane helix</keyword>
<protein>
    <recommendedName>
        <fullName evidence="4">POTRA domain-containing protein</fullName>
    </recommendedName>
</protein>
<name>A0A1F8DPU3_9BACT</name>
<keyword evidence="1" id="KW-0472">Membrane</keyword>
<dbReference type="EMBL" id="MGIR01000010">
    <property type="protein sequence ID" value="OGM90653.1"/>
    <property type="molecule type" value="Genomic_DNA"/>
</dbReference>
<proteinExistence type="predicted"/>
<keyword evidence="1" id="KW-0812">Transmembrane</keyword>
<feature type="transmembrane region" description="Helical" evidence="1">
    <location>
        <begin position="21"/>
        <end position="40"/>
    </location>
</feature>
<dbReference type="STRING" id="1802557.A3A20_00920"/>
<organism evidence="2 3">
    <name type="scientific">Candidatus Wolfebacteria bacterium RIFCSPLOWO2_01_FULL_45_19</name>
    <dbReference type="NCBI Taxonomy" id="1802557"/>
    <lineage>
        <taxon>Bacteria</taxon>
        <taxon>Candidatus Wolfeibacteriota</taxon>
    </lineage>
</organism>
<reference evidence="2 3" key="1">
    <citation type="journal article" date="2016" name="Nat. Commun.">
        <title>Thousands of microbial genomes shed light on interconnected biogeochemical processes in an aquifer system.</title>
        <authorList>
            <person name="Anantharaman K."/>
            <person name="Brown C.T."/>
            <person name="Hug L.A."/>
            <person name="Sharon I."/>
            <person name="Castelle C.J."/>
            <person name="Probst A.J."/>
            <person name="Thomas B.C."/>
            <person name="Singh A."/>
            <person name="Wilkins M.J."/>
            <person name="Karaoz U."/>
            <person name="Brodie E.L."/>
            <person name="Williams K.H."/>
            <person name="Hubbard S.S."/>
            <person name="Banfield J.F."/>
        </authorList>
    </citation>
    <scope>NUCLEOTIDE SEQUENCE [LARGE SCALE GENOMIC DNA]</scope>
</reference>
<dbReference type="AlphaFoldDB" id="A0A1F8DPU3"/>
<accession>A0A1F8DPU3</accession>
<evidence type="ECO:0000256" key="1">
    <source>
        <dbReference type="SAM" id="Phobius"/>
    </source>
</evidence>